<evidence type="ECO:0000256" key="1">
    <source>
        <dbReference type="SAM" id="MobiDB-lite"/>
    </source>
</evidence>
<reference evidence="3 4" key="1">
    <citation type="journal article" date="2023" name="Mol. Biol. Evol.">
        <title>Genomics of Secondarily Temperate Adaptation in the Only Non-Antarctic Icefish.</title>
        <authorList>
            <person name="Rivera-Colon A.G."/>
            <person name="Rayamajhi N."/>
            <person name="Minhas B.F."/>
            <person name="Madrigal G."/>
            <person name="Bilyk K.T."/>
            <person name="Yoon V."/>
            <person name="Hune M."/>
            <person name="Gregory S."/>
            <person name="Cheng C.H.C."/>
            <person name="Catchen J.M."/>
        </authorList>
    </citation>
    <scope>NUCLEOTIDE SEQUENCE [LARGE SCALE GENOMIC DNA]</scope>
    <source>
        <strain evidence="3">JC2023a</strain>
    </source>
</reference>
<organism evidence="3 4">
    <name type="scientific">Champsocephalus esox</name>
    <name type="common">pike icefish</name>
    <dbReference type="NCBI Taxonomy" id="159716"/>
    <lineage>
        <taxon>Eukaryota</taxon>
        <taxon>Metazoa</taxon>
        <taxon>Chordata</taxon>
        <taxon>Craniata</taxon>
        <taxon>Vertebrata</taxon>
        <taxon>Euteleostomi</taxon>
        <taxon>Actinopterygii</taxon>
        <taxon>Neopterygii</taxon>
        <taxon>Teleostei</taxon>
        <taxon>Neoteleostei</taxon>
        <taxon>Acanthomorphata</taxon>
        <taxon>Eupercaria</taxon>
        <taxon>Perciformes</taxon>
        <taxon>Notothenioidei</taxon>
        <taxon>Channichthyidae</taxon>
        <taxon>Champsocephalus</taxon>
    </lineage>
</organism>
<name>A0AAN8HC85_9TELE</name>
<keyword evidence="2" id="KW-1133">Transmembrane helix</keyword>
<feature type="region of interest" description="Disordered" evidence="1">
    <location>
        <begin position="1"/>
        <end position="20"/>
    </location>
</feature>
<evidence type="ECO:0000313" key="3">
    <source>
        <dbReference type="EMBL" id="KAK5907224.1"/>
    </source>
</evidence>
<evidence type="ECO:0000313" key="4">
    <source>
        <dbReference type="Proteomes" id="UP001335648"/>
    </source>
</evidence>
<keyword evidence="2" id="KW-0812">Transmembrane</keyword>
<keyword evidence="2" id="KW-0472">Membrane</keyword>
<protein>
    <submittedName>
        <fullName evidence="3">Uncharacterized protein</fullName>
    </submittedName>
</protein>
<sequence length="108" mass="12313">MLQTPTTNEPNKEFLPNTEKPSSLYKSANFYDTLVIEEGPEFVHHNLHKGWVYVWFLPSNAALTGLLMFCYILLVAAGLFLIFAAVFCMYRLNNSMDKLKAQCAHPPE</sequence>
<gene>
    <name evidence="3" type="ORF">CesoFtcFv8_005098</name>
</gene>
<dbReference type="Proteomes" id="UP001335648">
    <property type="component" value="Unassembled WGS sequence"/>
</dbReference>
<evidence type="ECO:0000256" key="2">
    <source>
        <dbReference type="SAM" id="Phobius"/>
    </source>
</evidence>
<dbReference type="EMBL" id="JAULUE010002049">
    <property type="protein sequence ID" value="KAK5907224.1"/>
    <property type="molecule type" value="Genomic_DNA"/>
</dbReference>
<dbReference type="AlphaFoldDB" id="A0AAN8HC85"/>
<keyword evidence="4" id="KW-1185">Reference proteome</keyword>
<comment type="caution">
    <text evidence="3">The sequence shown here is derived from an EMBL/GenBank/DDBJ whole genome shotgun (WGS) entry which is preliminary data.</text>
</comment>
<proteinExistence type="predicted"/>
<accession>A0AAN8HC85</accession>
<feature type="transmembrane region" description="Helical" evidence="2">
    <location>
        <begin position="66"/>
        <end position="90"/>
    </location>
</feature>